<dbReference type="EC" id="3.1.26.11" evidence="4"/>
<dbReference type="Proteomes" id="UP000054248">
    <property type="component" value="Unassembled WGS sequence"/>
</dbReference>
<dbReference type="InterPro" id="IPR001279">
    <property type="entry name" value="Metallo-B-lactamas"/>
</dbReference>
<reference evidence="15" key="2">
    <citation type="submission" date="2015-01" db="EMBL/GenBank/DDBJ databases">
        <title>Evolutionary Origins and Diversification of the Mycorrhizal Mutualists.</title>
        <authorList>
            <consortium name="DOE Joint Genome Institute"/>
            <consortium name="Mycorrhizal Genomics Consortium"/>
            <person name="Kohler A."/>
            <person name="Kuo A."/>
            <person name="Nagy L.G."/>
            <person name="Floudas D."/>
            <person name="Copeland A."/>
            <person name="Barry K.W."/>
            <person name="Cichocki N."/>
            <person name="Veneault-Fourrey C."/>
            <person name="LaButti K."/>
            <person name="Lindquist E.A."/>
            <person name="Lipzen A."/>
            <person name="Lundell T."/>
            <person name="Morin E."/>
            <person name="Murat C."/>
            <person name="Riley R."/>
            <person name="Ohm R."/>
            <person name="Sun H."/>
            <person name="Tunlid A."/>
            <person name="Henrissat B."/>
            <person name="Grigoriev I.V."/>
            <person name="Hibbett D.S."/>
            <person name="Martin F."/>
        </authorList>
    </citation>
    <scope>NUCLEOTIDE SEQUENCE [LARGE SCALE GENOMIC DNA]</scope>
    <source>
        <strain evidence="15">MUT 4182</strain>
    </source>
</reference>
<dbReference type="STRING" id="1051891.A0A0C3PPD4"/>
<dbReference type="PANTHER" id="PTHR12553:SF49">
    <property type="entry name" value="ZINC PHOSPHODIESTERASE ELAC PROTEIN 2"/>
    <property type="match status" value="1"/>
</dbReference>
<comment type="catalytic activity">
    <reaction evidence="1">
        <text>Endonucleolytic cleavage of RNA, removing extra 3' nucleotides from tRNA precursor, generating 3' termini of tRNAs. A 3'-hydroxy group is left at the tRNA terminus and a 5'-phosphoryl group is left at the trailer molecule.</text>
        <dbReference type="EC" id="3.1.26.11"/>
    </reaction>
</comment>
<dbReference type="SUPFAM" id="SSF56281">
    <property type="entry name" value="Metallo-hydrolase/oxidoreductase"/>
    <property type="match status" value="1"/>
</dbReference>
<name>A0A0C3PPD4_9AGAM</name>
<keyword evidence="10" id="KW-0862">Zinc</keyword>
<evidence type="ECO:0000313" key="15">
    <source>
        <dbReference type="Proteomes" id="UP000054248"/>
    </source>
</evidence>
<evidence type="ECO:0000256" key="9">
    <source>
        <dbReference type="ARBA" id="ARBA00022801"/>
    </source>
</evidence>
<keyword evidence="6" id="KW-0540">Nuclease</keyword>
<keyword evidence="9" id="KW-0378">Hydrolase</keyword>
<evidence type="ECO:0000256" key="3">
    <source>
        <dbReference type="ARBA" id="ARBA00007823"/>
    </source>
</evidence>
<evidence type="ECO:0000256" key="11">
    <source>
        <dbReference type="SAM" id="MobiDB-lite"/>
    </source>
</evidence>
<keyword evidence="8" id="KW-0255">Endonuclease</keyword>
<keyword evidence="5" id="KW-0819">tRNA processing</keyword>
<evidence type="ECO:0000256" key="8">
    <source>
        <dbReference type="ARBA" id="ARBA00022759"/>
    </source>
</evidence>
<evidence type="ECO:0000313" key="14">
    <source>
        <dbReference type="EMBL" id="KIO16340.1"/>
    </source>
</evidence>
<protein>
    <recommendedName>
        <fullName evidence="4">ribonuclease Z</fullName>
        <ecNumber evidence="4">3.1.26.11</ecNumber>
    </recommendedName>
</protein>
<gene>
    <name evidence="14" type="ORF">M407DRAFT_12868</name>
</gene>
<evidence type="ECO:0000256" key="1">
    <source>
        <dbReference type="ARBA" id="ARBA00000402"/>
    </source>
</evidence>
<dbReference type="PANTHER" id="PTHR12553">
    <property type="entry name" value="ZINC PHOSPHODIESTERASE ELAC PROTEIN 2"/>
    <property type="match status" value="1"/>
</dbReference>
<feature type="region of interest" description="Disordered" evidence="11">
    <location>
        <begin position="397"/>
        <end position="441"/>
    </location>
</feature>
<dbReference type="HOGENOM" id="CLU_621422_0_0_1"/>
<dbReference type="Gene3D" id="3.60.15.10">
    <property type="entry name" value="Ribonuclease Z/Hydroxyacylglutathione hydrolase-like"/>
    <property type="match status" value="1"/>
</dbReference>
<dbReference type="Pfam" id="PF13691">
    <property type="entry name" value="Lactamase_B_4"/>
    <property type="match status" value="1"/>
</dbReference>
<dbReference type="InterPro" id="IPR027794">
    <property type="entry name" value="tRNase_Z_dom"/>
</dbReference>
<sequence length="441" mass="47904">MQWSLRVITGLTADTEPSLILKFESPPAKYIFNVPEGTNRACIQKRYGIAKTKAAFLTRLHPEQIGGFPGLVMMLADINSRDLAVCGPAGLTHYVASTRFYARRTAFGVNVNEYKHHDMPPAGNATPATLPPPIFKDENIVVHSIALYPSAVDDDGSTGSPSGSSKRKRSSSATPPPSAKRRSTEASPVPTQFLEADVPLPSYLSELNDVVDFGFHDRRHISIVDADDVYYLKSSGGPAMLKATLGLESIQTVDVEHRTQCYGLVLRHKDEWSMVYSGDTMPCNRLVEAGQDATVLIHEATMADDQVDLAFAKAHSTAGQAIDVGRRMNAKNILLTHFSQRYPKMPELQAPDLANESLISPSEEPRAPVAIAFDCATMKLGSLWKLEKYMGAMAQTFEKEPGDDASDGAAPLDDAEAPTTSSAPSKGKKNKKEKRSEAKAV</sequence>
<evidence type="ECO:0000256" key="2">
    <source>
        <dbReference type="ARBA" id="ARBA00001947"/>
    </source>
</evidence>
<feature type="domain" description="Metallo-beta-lactamase" evidence="12">
    <location>
        <begin position="254"/>
        <end position="338"/>
    </location>
</feature>
<evidence type="ECO:0000256" key="4">
    <source>
        <dbReference type="ARBA" id="ARBA00012477"/>
    </source>
</evidence>
<evidence type="ECO:0000256" key="6">
    <source>
        <dbReference type="ARBA" id="ARBA00022722"/>
    </source>
</evidence>
<dbReference type="InterPro" id="IPR036866">
    <property type="entry name" value="RibonucZ/Hydroxyglut_hydro"/>
</dbReference>
<dbReference type="GO" id="GO:1990180">
    <property type="term" value="P:mitochondrial tRNA 3'-end processing"/>
    <property type="evidence" value="ECO:0007669"/>
    <property type="project" value="TreeGrafter"/>
</dbReference>
<comment type="cofactor">
    <cofactor evidence="2">
        <name>Zn(2+)</name>
        <dbReference type="ChEBI" id="CHEBI:29105"/>
    </cofactor>
</comment>
<dbReference type="InterPro" id="IPR047151">
    <property type="entry name" value="RNZ2-like"/>
</dbReference>
<accession>A0A0C3PPD4</accession>
<feature type="domain" description="tRNase Z endonuclease" evidence="13">
    <location>
        <begin position="7"/>
        <end position="67"/>
    </location>
</feature>
<keyword evidence="15" id="KW-1185">Reference proteome</keyword>
<proteinExistence type="inferred from homology"/>
<evidence type="ECO:0000256" key="7">
    <source>
        <dbReference type="ARBA" id="ARBA00022723"/>
    </source>
</evidence>
<dbReference type="Pfam" id="PF12706">
    <property type="entry name" value="Lactamase_B_2"/>
    <property type="match status" value="1"/>
</dbReference>
<evidence type="ECO:0000256" key="5">
    <source>
        <dbReference type="ARBA" id="ARBA00022694"/>
    </source>
</evidence>
<feature type="region of interest" description="Disordered" evidence="11">
    <location>
        <begin position="152"/>
        <end position="191"/>
    </location>
</feature>
<organism evidence="14 15">
    <name type="scientific">Tulasnella calospora MUT 4182</name>
    <dbReference type="NCBI Taxonomy" id="1051891"/>
    <lineage>
        <taxon>Eukaryota</taxon>
        <taxon>Fungi</taxon>
        <taxon>Dikarya</taxon>
        <taxon>Basidiomycota</taxon>
        <taxon>Agaricomycotina</taxon>
        <taxon>Agaricomycetes</taxon>
        <taxon>Cantharellales</taxon>
        <taxon>Tulasnellaceae</taxon>
        <taxon>Tulasnella</taxon>
    </lineage>
</organism>
<evidence type="ECO:0000259" key="12">
    <source>
        <dbReference type="Pfam" id="PF12706"/>
    </source>
</evidence>
<dbReference type="GO" id="GO:0046872">
    <property type="term" value="F:metal ion binding"/>
    <property type="evidence" value="ECO:0007669"/>
    <property type="project" value="UniProtKB-KW"/>
</dbReference>
<evidence type="ECO:0000256" key="10">
    <source>
        <dbReference type="ARBA" id="ARBA00022833"/>
    </source>
</evidence>
<dbReference type="GO" id="GO:0005739">
    <property type="term" value="C:mitochondrion"/>
    <property type="evidence" value="ECO:0007669"/>
    <property type="project" value="TreeGrafter"/>
</dbReference>
<dbReference type="AlphaFoldDB" id="A0A0C3PPD4"/>
<keyword evidence="7" id="KW-0479">Metal-binding</keyword>
<evidence type="ECO:0000259" key="13">
    <source>
        <dbReference type="Pfam" id="PF13691"/>
    </source>
</evidence>
<dbReference type="OrthoDB" id="527344at2759"/>
<dbReference type="GO" id="GO:0042781">
    <property type="term" value="F:3'-tRNA processing endoribonuclease activity"/>
    <property type="evidence" value="ECO:0007669"/>
    <property type="project" value="UniProtKB-EC"/>
</dbReference>
<reference evidence="14 15" key="1">
    <citation type="submission" date="2014-04" db="EMBL/GenBank/DDBJ databases">
        <authorList>
            <consortium name="DOE Joint Genome Institute"/>
            <person name="Kuo A."/>
            <person name="Girlanda M."/>
            <person name="Perotto S."/>
            <person name="Kohler A."/>
            <person name="Nagy L.G."/>
            <person name="Floudas D."/>
            <person name="Copeland A."/>
            <person name="Barry K.W."/>
            <person name="Cichocki N."/>
            <person name="Veneault-Fourrey C."/>
            <person name="LaButti K."/>
            <person name="Lindquist E.A."/>
            <person name="Lipzen A."/>
            <person name="Lundell T."/>
            <person name="Morin E."/>
            <person name="Murat C."/>
            <person name="Sun H."/>
            <person name="Tunlid A."/>
            <person name="Henrissat B."/>
            <person name="Grigoriev I.V."/>
            <person name="Hibbett D.S."/>
            <person name="Martin F."/>
            <person name="Nordberg H.P."/>
            <person name="Cantor M.N."/>
            <person name="Hua S.X."/>
        </authorList>
    </citation>
    <scope>NUCLEOTIDE SEQUENCE [LARGE SCALE GENOMIC DNA]</scope>
    <source>
        <strain evidence="14 15">MUT 4182</strain>
    </source>
</reference>
<comment type="similarity">
    <text evidence="3">Belongs to the RNase Z family.</text>
</comment>
<dbReference type="EMBL" id="KN823592">
    <property type="protein sequence ID" value="KIO16340.1"/>
    <property type="molecule type" value="Genomic_DNA"/>
</dbReference>